<dbReference type="EMBL" id="BGPR01000002">
    <property type="protein sequence ID" value="GBL72815.1"/>
    <property type="molecule type" value="Genomic_DNA"/>
</dbReference>
<comment type="caution">
    <text evidence="1">The sequence shown here is derived from an EMBL/GenBank/DDBJ whole genome shotgun (WGS) entry which is preliminary data.</text>
</comment>
<accession>A0A4Y2A0A4</accession>
<dbReference type="Proteomes" id="UP000499080">
    <property type="component" value="Unassembled WGS sequence"/>
</dbReference>
<sequence length="82" mass="9174">MWLRVRFSSQKMMGSFSKVNSDSSERFPAKGLILCPWVTLSKQHYASLTQHGLFPSVSSLLKLIASLKKALRQALECCIAQS</sequence>
<protein>
    <submittedName>
        <fullName evidence="1">Uncharacterized protein</fullName>
    </submittedName>
</protein>
<evidence type="ECO:0000313" key="1">
    <source>
        <dbReference type="EMBL" id="GBL72815.1"/>
    </source>
</evidence>
<proteinExistence type="predicted"/>
<name>A0A4Y2A0A4_ARAVE</name>
<evidence type="ECO:0000313" key="2">
    <source>
        <dbReference type="Proteomes" id="UP000499080"/>
    </source>
</evidence>
<reference evidence="1 2" key="1">
    <citation type="journal article" date="2019" name="Sci. Rep.">
        <title>Orb-weaving spider Araneus ventricosus genome elucidates the spidroin gene catalogue.</title>
        <authorList>
            <person name="Kono N."/>
            <person name="Nakamura H."/>
            <person name="Ohtoshi R."/>
            <person name="Moran D.A.P."/>
            <person name="Shinohara A."/>
            <person name="Yoshida Y."/>
            <person name="Fujiwara M."/>
            <person name="Mori M."/>
            <person name="Tomita M."/>
            <person name="Arakawa K."/>
        </authorList>
    </citation>
    <scope>NUCLEOTIDE SEQUENCE [LARGE SCALE GENOMIC DNA]</scope>
</reference>
<organism evidence="1 2">
    <name type="scientific">Araneus ventricosus</name>
    <name type="common">Orbweaver spider</name>
    <name type="synonym">Epeira ventricosa</name>
    <dbReference type="NCBI Taxonomy" id="182803"/>
    <lineage>
        <taxon>Eukaryota</taxon>
        <taxon>Metazoa</taxon>
        <taxon>Ecdysozoa</taxon>
        <taxon>Arthropoda</taxon>
        <taxon>Chelicerata</taxon>
        <taxon>Arachnida</taxon>
        <taxon>Araneae</taxon>
        <taxon>Araneomorphae</taxon>
        <taxon>Entelegynae</taxon>
        <taxon>Araneoidea</taxon>
        <taxon>Araneidae</taxon>
        <taxon>Araneus</taxon>
    </lineage>
</organism>
<gene>
    <name evidence="1" type="ORF">AVEN_128022_1</name>
</gene>
<dbReference type="AlphaFoldDB" id="A0A4Y2A0A4"/>
<keyword evidence="2" id="KW-1185">Reference proteome</keyword>